<feature type="compositionally biased region" description="Basic and acidic residues" evidence="1">
    <location>
        <begin position="82"/>
        <end position="91"/>
    </location>
</feature>
<feature type="region of interest" description="Disordered" evidence="1">
    <location>
        <begin position="329"/>
        <end position="390"/>
    </location>
</feature>
<name>A0ABR1IYB0_9AGAR</name>
<feature type="region of interest" description="Disordered" evidence="1">
    <location>
        <begin position="175"/>
        <end position="317"/>
    </location>
</feature>
<accession>A0ABR1IYB0</accession>
<feature type="region of interest" description="Disordered" evidence="1">
    <location>
        <begin position="590"/>
        <end position="611"/>
    </location>
</feature>
<feature type="compositionally biased region" description="Low complexity" evidence="1">
    <location>
        <begin position="595"/>
        <end position="608"/>
    </location>
</feature>
<reference evidence="2 3" key="1">
    <citation type="submission" date="2024-01" db="EMBL/GenBank/DDBJ databases">
        <title>A draft genome for the cacao thread blight pathogen Marasmiellus scandens.</title>
        <authorList>
            <person name="Baruah I.K."/>
            <person name="Leung J."/>
            <person name="Bukari Y."/>
            <person name="Amoako-Attah I."/>
            <person name="Meinhardt L.W."/>
            <person name="Bailey B.A."/>
            <person name="Cohen S.P."/>
        </authorList>
    </citation>
    <scope>NUCLEOTIDE SEQUENCE [LARGE SCALE GENOMIC DNA]</scope>
    <source>
        <strain evidence="2 3">GH-19</strain>
    </source>
</reference>
<feature type="compositionally biased region" description="Basic and acidic residues" evidence="1">
    <location>
        <begin position="340"/>
        <end position="349"/>
    </location>
</feature>
<evidence type="ECO:0000256" key="1">
    <source>
        <dbReference type="SAM" id="MobiDB-lite"/>
    </source>
</evidence>
<evidence type="ECO:0000313" key="2">
    <source>
        <dbReference type="EMBL" id="KAK7444314.1"/>
    </source>
</evidence>
<feature type="compositionally biased region" description="Low complexity" evidence="1">
    <location>
        <begin position="373"/>
        <end position="386"/>
    </location>
</feature>
<dbReference type="Proteomes" id="UP001498398">
    <property type="component" value="Unassembled WGS sequence"/>
</dbReference>
<feature type="compositionally biased region" description="Polar residues" evidence="1">
    <location>
        <begin position="507"/>
        <end position="516"/>
    </location>
</feature>
<proteinExistence type="predicted"/>
<comment type="caution">
    <text evidence="2">The sequence shown here is derived from an EMBL/GenBank/DDBJ whole genome shotgun (WGS) entry which is preliminary data.</text>
</comment>
<feature type="region of interest" description="Disordered" evidence="1">
    <location>
        <begin position="21"/>
        <end position="43"/>
    </location>
</feature>
<dbReference type="EMBL" id="JBANRG010000051">
    <property type="protein sequence ID" value="KAK7444314.1"/>
    <property type="molecule type" value="Genomic_DNA"/>
</dbReference>
<feature type="region of interest" description="Disordered" evidence="1">
    <location>
        <begin position="505"/>
        <end position="554"/>
    </location>
</feature>
<protein>
    <submittedName>
        <fullName evidence="2">Uncharacterized protein</fullName>
    </submittedName>
</protein>
<evidence type="ECO:0000313" key="3">
    <source>
        <dbReference type="Proteomes" id="UP001498398"/>
    </source>
</evidence>
<feature type="compositionally biased region" description="Basic and acidic residues" evidence="1">
    <location>
        <begin position="175"/>
        <end position="199"/>
    </location>
</feature>
<organism evidence="2 3">
    <name type="scientific">Marasmiellus scandens</name>
    <dbReference type="NCBI Taxonomy" id="2682957"/>
    <lineage>
        <taxon>Eukaryota</taxon>
        <taxon>Fungi</taxon>
        <taxon>Dikarya</taxon>
        <taxon>Basidiomycota</taxon>
        <taxon>Agaricomycotina</taxon>
        <taxon>Agaricomycetes</taxon>
        <taxon>Agaricomycetidae</taxon>
        <taxon>Agaricales</taxon>
        <taxon>Marasmiineae</taxon>
        <taxon>Omphalotaceae</taxon>
        <taxon>Marasmiellus</taxon>
    </lineage>
</organism>
<gene>
    <name evidence="2" type="ORF">VKT23_015326</name>
</gene>
<feature type="region of interest" description="Disordered" evidence="1">
    <location>
        <begin position="64"/>
        <end position="115"/>
    </location>
</feature>
<keyword evidence="3" id="KW-1185">Reference proteome</keyword>
<sequence>MRFNNGNDSESGVLYLVNSRSNGQRFVRRPNPPPTSPPLDEDFDAITQDATTIPGFGAYEDEDELEDADVGELGPSSARLGHGHDHDEEPSHLNGNADSGMDVGLADDSDTDDTRLDDATAMDAELDDMRAHRSTWAPTTPVSDDFDAWTYMTPTVYTGVPVEVGVPTNSIGRIIEEDRYDNGSDMLRSPRKDKGKGREQPSANGYGHHHNPSHGSSSTMRTRTRQTRDNTYTNGNGHVHEYGNGHSETWFNNRREPRSPSPSPTTLTLTRTTSHRNHRSNDDRRGTYRNGNGRLASENGHPPSTSSATYRQPARPERQVDYYMARDMEIEPSQSRKPRKADQPPEEPRLALVRSPTNGHRRNGSGRPDEFGRMASGSASRHAAGAIPSVRRRGPQYEVVNNRILEDGPERTVTISTWREQVANEARRSEVEMSVYYVNADEYAVEGLDDEALAAYDRGTGRKETENGRRKDKRKERLTAARVEELRRLGMTDVFEANRKTSIIEIGSSSSRQPRSPNGIIDRPQTPWPLPSELDEYEGEDESSRLHPNGHGTMKRKSSALMRIPNNQNGHDGAFHPELLRQRTSTPIRGHFHASSRSPPRSPSWLPRPSRERALSPIFDPISTMRNGHRTMDPDSGTSSSNHDVLAEVLATCEPPLLHISKTLADLGITTEEHLRAVGKLKESTRNREVKEEALKRGITIMEWAILLDRLQSL</sequence>